<dbReference type="Gene3D" id="3.40.630.30">
    <property type="match status" value="1"/>
</dbReference>
<organism evidence="4 5">
    <name type="scientific">Aliiroseovarius crassostreae</name>
    <dbReference type="NCBI Taxonomy" id="154981"/>
    <lineage>
        <taxon>Bacteria</taxon>
        <taxon>Pseudomonadati</taxon>
        <taxon>Pseudomonadota</taxon>
        <taxon>Alphaproteobacteria</taxon>
        <taxon>Rhodobacterales</taxon>
        <taxon>Paracoccaceae</taxon>
        <taxon>Aliiroseovarius</taxon>
    </lineage>
</organism>
<dbReference type="InterPro" id="IPR000182">
    <property type="entry name" value="GNAT_dom"/>
</dbReference>
<keyword evidence="2 4" id="KW-0012">Acyltransferase</keyword>
<evidence type="ECO:0000256" key="2">
    <source>
        <dbReference type="ARBA" id="ARBA00023315"/>
    </source>
</evidence>
<dbReference type="CDD" id="cd04301">
    <property type="entry name" value="NAT_SF"/>
    <property type="match status" value="1"/>
</dbReference>
<proteinExistence type="predicted"/>
<dbReference type="EMBL" id="CP080776">
    <property type="protein sequence ID" value="UWP94660.1"/>
    <property type="molecule type" value="Genomic_DNA"/>
</dbReference>
<name>A0A9Q9HD86_9RHOB</name>
<evidence type="ECO:0000256" key="1">
    <source>
        <dbReference type="ARBA" id="ARBA00022679"/>
    </source>
</evidence>
<sequence>MSGIVPDPTVLARIHAASFDNMRHWSAQEFEELLASPFVFAEMAEQGFALGREIAGESELLTIAVLPEARGQGLGRALLARFEAASAARGAQDLFLEVAADNVSALSLYRGAGWRESGRRVGYYDRPNGQKQDAIGMLKQFRND</sequence>
<reference evidence="4" key="1">
    <citation type="submission" date="2021-08" db="EMBL/GenBank/DDBJ databases">
        <authorList>
            <person name="Nwanade C."/>
            <person name="Wang M."/>
            <person name="Masoudi A."/>
            <person name="Yu Z."/>
            <person name="Liu J."/>
        </authorList>
    </citation>
    <scope>NUCLEOTIDE SEQUENCE</scope>
    <source>
        <strain evidence="4">S056</strain>
    </source>
</reference>
<evidence type="ECO:0000313" key="5">
    <source>
        <dbReference type="Proteomes" id="UP001057991"/>
    </source>
</evidence>
<feature type="domain" description="N-acetyltransferase" evidence="3">
    <location>
        <begin position="1"/>
        <end position="142"/>
    </location>
</feature>
<dbReference type="PROSITE" id="PS51186">
    <property type="entry name" value="GNAT"/>
    <property type="match status" value="1"/>
</dbReference>
<dbReference type="InterPro" id="IPR050680">
    <property type="entry name" value="YpeA/RimI_acetyltransf"/>
</dbReference>
<evidence type="ECO:0000313" key="4">
    <source>
        <dbReference type="EMBL" id="UWP94660.1"/>
    </source>
</evidence>
<keyword evidence="1 4" id="KW-0808">Transferase</keyword>
<dbReference type="AlphaFoldDB" id="A0A9Q9HD86"/>
<dbReference type="SUPFAM" id="SSF55729">
    <property type="entry name" value="Acyl-CoA N-acyltransferases (Nat)"/>
    <property type="match status" value="1"/>
</dbReference>
<dbReference type="GO" id="GO:0016747">
    <property type="term" value="F:acyltransferase activity, transferring groups other than amino-acyl groups"/>
    <property type="evidence" value="ECO:0007669"/>
    <property type="project" value="InterPro"/>
</dbReference>
<dbReference type="RefSeq" id="WP_259805674.1">
    <property type="nucleotide sequence ID" value="NZ_CP080774.1"/>
</dbReference>
<evidence type="ECO:0000259" key="3">
    <source>
        <dbReference type="PROSITE" id="PS51186"/>
    </source>
</evidence>
<dbReference type="Pfam" id="PF00583">
    <property type="entry name" value="Acetyltransf_1"/>
    <property type="match status" value="1"/>
</dbReference>
<gene>
    <name evidence="4" type="ORF">K3X48_10585</name>
</gene>
<dbReference type="EC" id="2.3.1.-" evidence="4"/>
<dbReference type="InterPro" id="IPR016181">
    <property type="entry name" value="Acyl_CoA_acyltransferase"/>
</dbReference>
<dbReference type="PANTHER" id="PTHR43420">
    <property type="entry name" value="ACETYLTRANSFERASE"/>
    <property type="match status" value="1"/>
</dbReference>
<accession>A0A9Q9HD86</accession>
<dbReference type="PANTHER" id="PTHR43420:SF12">
    <property type="entry name" value="N-ACETYLTRANSFERASE DOMAIN-CONTAINING PROTEIN"/>
    <property type="match status" value="1"/>
</dbReference>
<protein>
    <submittedName>
        <fullName evidence="4">GNAT family N-acetyltransferase</fullName>
        <ecNumber evidence="4">2.3.1.-</ecNumber>
    </submittedName>
</protein>
<dbReference type="Proteomes" id="UP001057991">
    <property type="component" value="Chromosome"/>
</dbReference>